<sequence>MRLGLIGLDNTHADHAIRHLNTERALGDVRIVALCGGTAERTAQLSGQGGVEFGVDRPEDLIGRIDAAIVMDRDGDLHRPHAEPLLKAGVPVFVDKPLAGNSADAEAILAAARTGGVLVTSSSALRWAVEAMRDRLEALGPIRSVVATGPVQRESPYGGVAFYGVHVVEMALHLLPPPEGEPQISVLPGGVLAVARAGAAHAVLNLVERDADGAVPFAVQVTGTRGVLAEQLSLGKDYTLPALRRFAEMVESGKRPLDEEALLAPVRLLESLTRAVPPR</sequence>
<dbReference type="GO" id="GO:0000166">
    <property type="term" value="F:nucleotide binding"/>
    <property type="evidence" value="ECO:0007669"/>
    <property type="project" value="InterPro"/>
</dbReference>
<dbReference type="Pfam" id="PF01408">
    <property type="entry name" value="GFO_IDH_MocA"/>
    <property type="match status" value="1"/>
</dbReference>
<evidence type="ECO:0000313" key="4">
    <source>
        <dbReference type="Proteomes" id="UP000568380"/>
    </source>
</evidence>
<dbReference type="Proteomes" id="UP000568380">
    <property type="component" value="Unassembled WGS sequence"/>
</dbReference>
<reference evidence="3 4" key="1">
    <citation type="submission" date="2020-08" db="EMBL/GenBank/DDBJ databases">
        <title>Genomic Encyclopedia of Type Strains, Phase IV (KMG-IV): sequencing the most valuable type-strain genomes for metagenomic binning, comparative biology and taxonomic classification.</title>
        <authorList>
            <person name="Goeker M."/>
        </authorList>
    </citation>
    <scope>NUCLEOTIDE SEQUENCE [LARGE SCALE GENOMIC DNA]</scope>
    <source>
        <strain evidence="3 4">DSM 45385</strain>
    </source>
</reference>
<keyword evidence="4" id="KW-1185">Reference proteome</keyword>
<gene>
    <name evidence="3" type="ORF">HNR40_007652</name>
</gene>
<dbReference type="SUPFAM" id="SSF51735">
    <property type="entry name" value="NAD(P)-binding Rossmann-fold domains"/>
    <property type="match status" value="1"/>
</dbReference>
<dbReference type="Gene3D" id="3.40.50.720">
    <property type="entry name" value="NAD(P)-binding Rossmann-like Domain"/>
    <property type="match status" value="1"/>
</dbReference>
<evidence type="ECO:0000259" key="2">
    <source>
        <dbReference type="Pfam" id="PF01408"/>
    </source>
</evidence>
<dbReference type="PANTHER" id="PTHR43818:SF11">
    <property type="entry name" value="BCDNA.GH03377"/>
    <property type="match status" value="1"/>
</dbReference>
<accession>A0A7W8A9J5</accession>
<organism evidence="3 4">
    <name type="scientific">Nonomuraea endophytica</name>
    <dbReference type="NCBI Taxonomy" id="714136"/>
    <lineage>
        <taxon>Bacteria</taxon>
        <taxon>Bacillati</taxon>
        <taxon>Actinomycetota</taxon>
        <taxon>Actinomycetes</taxon>
        <taxon>Streptosporangiales</taxon>
        <taxon>Streptosporangiaceae</taxon>
        <taxon>Nonomuraea</taxon>
    </lineage>
</organism>
<keyword evidence="1" id="KW-0560">Oxidoreductase</keyword>
<dbReference type="InterPro" id="IPR036291">
    <property type="entry name" value="NAD(P)-bd_dom_sf"/>
</dbReference>
<dbReference type="RefSeq" id="WP_184970109.1">
    <property type="nucleotide sequence ID" value="NZ_JACHIN010000012.1"/>
</dbReference>
<dbReference type="InterPro" id="IPR050463">
    <property type="entry name" value="Gfo/Idh/MocA_oxidrdct_glycsds"/>
</dbReference>
<protein>
    <submittedName>
        <fullName evidence="3">Putative dehydrogenase</fullName>
    </submittedName>
</protein>
<dbReference type="InterPro" id="IPR000683">
    <property type="entry name" value="Gfo/Idh/MocA-like_OxRdtase_N"/>
</dbReference>
<dbReference type="PANTHER" id="PTHR43818">
    <property type="entry name" value="BCDNA.GH03377"/>
    <property type="match status" value="1"/>
</dbReference>
<dbReference type="AlphaFoldDB" id="A0A7W8A9J5"/>
<dbReference type="EMBL" id="JACHIN010000012">
    <property type="protein sequence ID" value="MBB5082157.1"/>
    <property type="molecule type" value="Genomic_DNA"/>
</dbReference>
<evidence type="ECO:0000313" key="3">
    <source>
        <dbReference type="EMBL" id="MBB5082157.1"/>
    </source>
</evidence>
<feature type="domain" description="Gfo/Idh/MocA-like oxidoreductase N-terminal" evidence="2">
    <location>
        <begin position="2"/>
        <end position="120"/>
    </location>
</feature>
<evidence type="ECO:0000256" key="1">
    <source>
        <dbReference type="ARBA" id="ARBA00023002"/>
    </source>
</evidence>
<name>A0A7W8A9J5_9ACTN</name>
<comment type="caution">
    <text evidence="3">The sequence shown here is derived from an EMBL/GenBank/DDBJ whole genome shotgun (WGS) entry which is preliminary data.</text>
</comment>
<dbReference type="GO" id="GO:0016491">
    <property type="term" value="F:oxidoreductase activity"/>
    <property type="evidence" value="ECO:0007669"/>
    <property type="project" value="UniProtKB-KW"/>
</dbReference>
<proteinExistence type="predicted"/>